<dbReference type="GO" id="GO:0009425">
    <property type="term" value="C:bacterial-type flagellum basal body"/>
    <property type="evidence" value="ECO:0007669"/>
    <property type="project" value="UniProtKB-SubCell"/>
</dbReference>
<dbReference type="AlphaFoldDB" id="A0A6N4DRQ2"/>
<evidence type="ECO:0000259" key="12">
    <source>
        <dbReference type="Pfam" id="PF14842"/>
    </source>
</evidence>
<evidence type="ECO:0000256" key="7">
    <source>
        <dbReference type="ARBA" id="ARBA00022779"/>
    </source>
</evidence>
<evidence type="ECO:0000256" key="4">
    <source>
        <dbReference type="ARBA" id="ARBA00021870"/>
    </source>
</evidence>
<evidence type="ECO:0000313" key="14">
    <source>
        <dbReference type="Proteomes" id="UP000250928"/>
    </source>
</evidence>
<keyword evidence="9" id="KW-0975">Bacterial flagellum</keyword>
<dbReference type="InterPro" id="IPR032779">
    <property type="entry name" value="FliG_M"/>
</dbReference>
<dbReference type="Pfam" id="PF14842">
    <property type="entry name" value="FliG_N"/>
    <property type="match status" value="1"/>
</dbReference>
<dbReference type="Gene3D" id="1.10.220.30">
    <property type="match status" value="2"/>
</dbReference>
<dbReference type="GO" id="GO:0006935">
    <property type="term" value="P:chemotaxis"/>
    <property type="evidence" value="ECO:0007669"/>
    <property type="project" value="UniProtKB-KW"/>
</dbReference>
<evidence type="ECO:0000256" key="9">
    <source>
        <dbReference type="ARBA" id="ARBA00023143"/>
    </source>
</evidence>
<gene>
    <name evidence="13" type="ORF">C3L24_09890</name>
</gene>
<evidence type="ECO:0000256" key="1">
    <source>
        <dbReference type="ARBA" id="ARBA00004117"/>
    </source>
</evidence>
<dbReference type="Proteomes" id="UP000250928">
    <property type="component" value="Unassembled WGS sequence"/>
</dbReference>
<dbReference type="InterPro" id="IPR011002">
    <property type="entry name" value="FliG_a-hlx"/>
</dbReference>
<comment type="function">
    <text evidence="10">FliG is one of three proteins (FliG, FliN, FliM) that forms the rotor-mounted switch complex (C ring), located at the base of the basal body. This complex interacts with the CheY and CheZ chemotaxis proteins, in addition to contacting components of the motor that determine the direction of flagellar rotation.</text>
</comment>
<proteinExistence type="inferred from homology"/>
<evidence type="ECO:0000256" key="2">
    <source>
        <dbReference type="ARBA" id="ARBA00004515"/>
    </source>
</evidence>
<dbReference type="GO" id="GO:0071973">
    <property type="term" value="P:bacterial-type flagellum-dependent cell motility"/>
    <property type="evidence" value="ECO:0007669"/>
    <property type="project" value="InterPro"/>
</dbReference>
<keyword evidence="7" id="KW-0283">Flagellar rotation</keyword>
<dbReference type="InterPro" id="IPR000090">
    <property type="entry name" value="Flg_Motor_Flig"/>
</dbReference>
<accession>A0A6N4DRQ2</accession>
<keyword evidence="6" id="KW-0145">Chemotaxis</keyword>
<sequence>MPDELSSGEQLSGVDRAAILLLALGEEDASSLLSHMGPKEVQELGVAMAGLTNVSTTQMAKVMGAFIESVKTQTNLGLDSDKYIRSVLTRALGSDKASGVIDRILLGRNSKGLEQLKWMDPRAIAEMIRTEHPQIVSIVLSFLDSDQAAGVLNEMSEEMRADIIR</sequence>
<evidence type="ECO:0000256" key="10">
    <source>
        <dbReference type="ARBA" id="ARBA00025598"/>
    </source>
</evidence>
<feature type="domain" description="Flagellar motor switch protein FliG middle" evidence="11">
    <location>
        <begin position="121"/>
        <end position="165"/>
    </location>
</feature>
<keyword evidence="8" id="KW-0472">Membrane</keyword>
<organism evidence="13 14">
    <name type="scientific">Candidatus Sedimenticola endophacoides</name>
    <dbReference type="NCBI Taxonomy" id="2548426"/>
    <lineage>
        <taxon>Bacteria</taxon>
        <taxon>Pseudomonadati</taxon>
        <taxon>Pseudomonadota</taxon>
        <taxon>Gammaproteobacteria</taxon>
        <taxon>Chromatiales</taxon>
        <taxon>Sedimenticolaceae</taxon>
        <taxon>Sedimenticola</taxon>
    </lineage>
</organism>
<evidence type="ECO:0000256" key="3">
    <source>
        <dbReference type="ARBA" id="ARBA00010299"/>
    </source>
</evidence>
<dbReference type="GO" id="GO:0003774">
    <property type="term" value="F:cytoskeletal motor activity"/>
    <property type="evidence" value="ECO:0007669"/>
    <property type="project" value="InterPro"/>
</dbReference>
<evidence type="ECO:0000259" key="11">
    <source>
        <dbReference type="Pfam" id="PF14841"/>
    </source>
</evidence>
<dbReference type="PRINTS" id="PR00954">
    <property type="entry name" value="FLGMOTORFLIG"/>
</dbReference>
<dbReference type="EMBL" id="PQCO01000238">
    <property type="protein sequence ID" value="PUD99986.1"/>
    <property type="molecule type" value="Genomic_DNA"/>
</dbReference>
<name>A0A6N4DRQ2_9GAMM</name>
<evidence type="ECO:0000256" key="6">
    <source>
        <dbReference type="ARBA" id="ARBA00022500"/>
    </source>
</evidence>
<dbReference type="InterPro" id="IPR028263">
    <property type="entry name" value="FliG_N"/>
</dbReference>
<dbReference type="PANTHER" id="PTHR30534">
    <property type="entry name" value="FLAGELLAR MOTOR SWITCH PROTEIN FLIG"/>
    <property type="match status" value="1"/>
</dbReference>
<reference evidence="13 14" key="1">
    <citation type="submission" date="2018-01" db="EMBL/GenBank/DDBJ databases">
        <title>Novel co-symbiosis in the lucinid bivalve Phacoides pectinatus.</title>
        <authorList>
            <person name="Lim S.J."/>
            <person name="Davis B.G."/>
            <person name="Gill D.E."/>
            <person name="Engel A.S."/>
            <person name="Anderson L.C."/>
            <person name="Campbell B.J."/>
        </authorList>
    </citation>
    <scope>NUCLEOTIDE SEQUENCE [LARGE SCALE GENOMIC DNA]</scope>
    <source>
        <strain evidence="13">N3_P5</strain>
    </source>
</reference>
<comment type="similarity">
    <text evidence="3">Belongs to the FliG family.</text>
</comment>
<comment type="subcellular location">
    <subcellularLocation>
        <location evidence="1">Bacterial flagellum basal body</location>
    </subcellularLocation>
    <subcellularLocation>
        <location evidence="2">Cell inner membrane</location>
        <topology evidence="2">Peripheral membrane protein</topology>
        <orientation evidence="2">Cytoplasmic side</orientation>
    </subcellularLocation>
</comment>
<keyword evidence="5" id="KW-1003">Cell membrane</keyword>
<protein>
    <recommendedName>
        <fullName evidence="4">Flagellar motor switch protein FliG</fullName>
    </recommendedName>
</protein>
<dbReference type="PANTHER" id="PTHR30534:SF0">
    <property type="entry name" value="FLAGELLAR MOTOR SWITCH PROTEIN FLIG"/>
    <property type="match status" value="1"/>
</dbReference>
<evidence type="ECO:0000313" key="13">
    <source>
        <dbReference type="EMBL" id="PUD99986.1"/>
    </source>
</evidence>
<dbReference type="Pfam" id="PF14841">
    <property type="entry name" value="FliG_M"/>
    <property type="match status" value="1"/>
</dbReference>
<dbReference type="SUPFAM" id="SSF48029">
    <property type="entry name" value="FliG"/>
    <property type="match status" value="2"/>
</dbReference>
<feature type="domain" description="Flagellar motor switch protein FliG N-terminal" evidence="12">
    <location>
        <begin position="10"/>
        <end position="112"/>
    </location>
</feature>
<comment type="caution">
    <text evidence="13">The sequence shown here is derived from an EMBL/GenBank/DDBJ whole genome shotgun (WGS) entry which is preliminary data.</text>
</comment>
<evidence type="ECO:0000256" key="5">
    <source>
        <dbReference type="ARBA" id="ARBA00022475"/>
    </source>
</evidence>
<evidence type="ECO:0000256" key="8">
    <source>
        <dbReference type="ARBA" id="ARBA00023136"/>
    </source>
</evidence>
<dbReference type="GO" id="GO:0005886">
    <property type="term" value="C:plasma membrane"/>
    <property type="evidence" value="ECO:0007669"/>
    <property type="project" value="UniProtKB-SubCell"/>
</dbReference>